<keyword evidence="2" id="KW-1185">Reference proteome</keyword>
<evidence type="ECO:0000313" key="1">
    <source>
        <dbReference type="EMBL" id="KAK6326751.1"/>
    </source>
</evidence>
<dbReference type="InterPro" id="IPR004244">
    <property type="entry name" value="Transposase_22"/>
</dbReference>
<dbReference type="AlphaFoldDB" id="A0AAN8R6C3"/>
<dbReference type="Proteomes" id="UP001356427">
    <property type="component" value="Unassembled WGS sequence"/>
</dbReference>
<dbReference type="PANTHER" id="PTHR11505">
    <property type="entry name" value="L1 TRANSPOSABLE ELEMENT-RELATED"/>
    <property type="match status" value="1"/>
</dbReference>
<accession>A0AAN8R6C3</accession>
<proteinExistence type="predicted"/>
<sequence length="229" mass="26067">MVVRGYYDYEFERDLQNLRTVLVSEITATIATQLKTAIDAALAPFSALLDGVRAAADEQGHRIDGFEHDLCDYSDRIVAFEKTVAHLSSENQKLIDKTDDLESRSRRCNLRVVGIPEKREGGDSVKFMSEFLAVVLGPAIVPAPPKLDRAHRIGPSPVGGDDNSKPRVFIVRFHYYRDKERILQRQRPTTLLRTQGRYDNRFGTKQELRLFLCKPLFGQPTLFTLQMRA</sequence>
<name>A0AAN8R6C3_9TELE</name>
<reference evidence="1 2" key="1">
    <citation type="submission" date="2021-04" db="EMBL/GenBank/DDBJ databases">
        <authorList>
            <person name="De Guttry C."/>
            <person name="Zahm M."/>
            <person name="Klopp C."/>
            <person name="Cabau C."/>
            <person name="Louis A."/>
            <person name="Berthelot C."/>
            <person name="Parey E."/>
            <person name="Roest Crollius H."/>
            <person name="Montfort J."/>
            <person name="Robinson-Rechavi M."/>
            <person name="Bucao C."/>
            <person name="Bouchez O."/>
            <person name="Gislard M."/>
            <person name="Lluch J."/>
            <person name="Milhes M."/>
            <person name="Lampietro C."/>
            <person name="Lopez Roques C."/>
            <person name="Donnadieu C."/>
            <person name="Braasch I."/>
            <person name="Desvignes T."/>
            <person name="Postlethwait J."/>
            <person name="Bobe J."/>
            <person name="Wedekind C."/>
            <person name="Guiguen Y."/>
        </authorList>
    </citation>
    <scope>NUCLEOTIDE SEQUENCE [LARGE SCALE GENOMIC DNA]</scope>
    <source>
        <strain evidence="1">Cs_M1</strain>
        <tissue evidence="1">Blood</tissue>
    </source>
</reference>
<comment type="caution">
    <text evidence="1">The sequence shown here is derived from an EMBL/GenBank/DDBJ whole genome shotgun (WGS) entry which is preliminary data.</text>
</comment>
<dbReference type="EMBL" id="JAGTTL010000002">
    <property type="protein sequence ID" value="KAK6326751.1"/>
    <property type="molecule type" value="Genomic_DNA"/>
</dbReference>
<dbReference type="Gene3D" id="3.30.70.1820">
    <property type="entry name" value="L1 transposable element, RRM domain"/>
    <property type="match status" value="1"/>
</dbReference>
<evidence type="ECO:0000313" key="2">
    <source>
        <dbReference type="Proteomes" id="UP001356427"/>
    </source>
</evidence>
<gene>
    <name evidence="1" type="ORF">J4Q44_G00023960</name>
</gene>
<organism evidence="1 2">
    <name type="scientific">Coregonus suidteri</name>
    <dbReference type="NCBI Taxonomy" id="861788"/>
    <lineage>
        <taxon>Eukaryota</taxon>
        <taxon>Metazoa</taxon>
        <taxon>Chordata</taxon>
        <taxon>Craniata</taxon>
        <taxon>Vertebrata</taxon>
        <taxon>Euteleostomi</taxon>
        <taxon>Actinopterygii</taxon>
        <taxon>Neopterygii</taxon>
        <taxon>Teleostei</taxon>
        <taxon>Protacanthopterygii</taxon>
        <taxon>Salmoniformes</taxon>
        <taxon>Salmonidae</taxon>
        <taxon>Coregoninae</taxon>
        <taxon>Coregonus</taxon>
    </lineage>
</organism>
<protein>
    <submittedName>
        <fullName evidence="1">Uncharacterized protein</fullName>
    </submittedName>
</protein>